<dbReference type="InterPro" id="IPR005594">
    <property type="entry name" value="YadA_C"/>
</dbReference>
<dbReference type="InterPro" id="IPR008635">
    <property type="entry name" value="Coiled_stalk_dom"/>
</dbReference>
<evidence type="ECO:0000256" key="1">
    <source>
        <dbReference type="ARBA" id="ARBA00004241"/>
    </source>
</evidence>
<keyword evidence="6" id="KW-0812">Transmembrane</keyword>
<dbReference type="InterPro" id="IPR045584">
    <property type="entry name" value="Pilin-like"/>
</dbReference>
<evidence type="ECO:0000313" key="14">
    <source>
        <dbReference type="Proteomes" id="UP001059475"/>
    </source>
</evidence>
<dbReference type="Gene3D" id="6.10.250.2120">
    <property type="match status" value="1"/>
</dbReference>
<feature type="domain" description="Trimeric autotransporter adhesin YadA-like C-terminal membrane anchor" evidence="11">
    <location>
        <begin position="1310"/>
        <end position="1360"/>
    </location>
</feature>
<keyword evidence="9" id="KW-0472">Membrane</keyword>
<evidence type="ECO:0000256" key="8">
    <source>
        <dbReference type="ARBA" id="ARBA00022927"/>
    </source>
</evidence>
<dbReference type="Gene3D" id="6.10.250.2030">
    <property type="match status" value="2"/>
</dbReference>
<dbReference type="Gene3D" id="6.10.250.2040">
    <property type="match status" value="3"/>
</dbReference>
<keyword evidence="8" id="KW-0653">Protein transport</keyword>
<protein>
    <submittedName>
        <fullName evidence="13">Vomp family autotransporter</fullName>
    </submittedName>
</protein>
<evidence type="ECO:0000256" key="7">
    <source>
        <dbReference type="ARBA" id="ARBA00022729"/>
    </source>
</evidence>
<evidence type="ECO:0000256" key="4">
    <source>
        <dbReference type="ARBA" id="ARBA00022448"/>
    </source>
</evidence>
<dbReference type="Proteomes" id="UP001059475">
    <property type="component" value="Chromosome"/>
</dbReference>
<evidence type="ECO:0000259" key="12">
    <source>
        <dbReference type="Pfam" id="PF05662"/>
    </source>
</evidence>
<evidence type="ECO:0000256" key="5">
    <source>
        <dbReference type="ARBA" id="ARBA00022452"/>
    </source>
</evidence>
<feature type="domain" description="Trimeric autotransporter adhesin YadA-like stalk" evidence="12">
    <location>
        <begin position="1106"/>
        <end position="1138"/>
    </location>
</feature>
<feature type="domain" description="Trimeric autotransporter adhesin YadA-like stalk" evidence="12">
    <location>
        <begin position="544"/>
        <end position="583"/>
    </location>
</feature>
<comment type="similarity">
    <text evidence="3">Belongs to the autotransporter-2 (AT-2) (TC 1.B.40) family.</text>
</comment>
<keyword evidence="4" id="KW-0813">Transport</keyword>
<dbReference type="Gene3D" id="4.10.80.270">
    <property type="match status" value="1"/>
</dbReference>
<accession>A0ABY5ETU1</accession>
<evidence type="ECO:0000256" key="9">
    <source>
        <dbReference type="ARBA" id="ARBA00023136"/>
    </source>
</evidence>
<dbReference type="SUPFAM" id="SSF54523">
    <property type="entry name" value="Pili subunits"/>
    <property type="match status" value="1"/>
</dbReference>
<organism evidence="13 14">
    <name type="scientific">Bartonella harrusi</name>
    <dbReference type="NCBI Taxonomy" id="2961895"/>
    <lineage>
        <taxon>Bacteria</taxon>
        <taxon>Pseudomonadati</taxon>
        <taxon>Pseudomonadota</taxon>
        <taxon>Alphaproteobacteria</taxon>
        <taxon>Hyphomicrobiales</taxon>
        <taxon>Bartonellaceae</taxon>
        <taxon>Bartonella</taxon>
    </lineage>
</organism>
<reference evidence="13" key="1">
    <citation type="submission" date="2022-07" db="EMBL/GenBank/DDBJ databases">
        <title>First report of Bartonella spp. in marsupials in Brazil, with a description of Bartonella harrusi sp. nov. and new proposal for taxonomic reclassification of species of the genus Bartonella.</title>
        <authorList>
            <person name="Amaral R.B."/>
        </authorList>
    </citation>
    <scope>NUCLEOTIDE SEQUENCE</scope>
    <source>
        <strain evidence="13">117A</strain>
    </source>
</reference>
<dbReference type="Pfam" id="PF03895">
    <property type="entry name" value="YadA_anchor"/>
    <property type="match status" value="1"/>
</dbReference>
<evidence type="ECO:0000259" key="11">
    <source>
        <dbReference type="Pfam" id="PF03895"/>
    </source>
</evidence>
<evidence type="ECO:0000256" key="2">
    <source>
        <dbReference type="ARBA" id="ARBA00004442"/>
    </source>
</evidence>
<dbReference type="InterPro" id="IPR011049">
    <property type="entry name" value="Serralysin-like_metalloprot_C"/>
</dbReference>
<evidence type="ECO:0000256" key="10">
    <source>
        <dbReference type="ARBA" id="ARBA00023237"/>
    </source>
</evidence>
<feature type="domain" description="Trimeric autotransporter adhesin YadA-like stalk" evidence="12">
    <location>
        <begin position="682"/>
        <end position="718"/>
    </location>
</feature>
<keyword evidence="14" id="KW-1185">Reference proteome</keyword>
<dbReference type="NCBIfam" id="NF033870">
    <property type="entry name" value="VOMP_auto_Cterm"/>
    <property type="match status" value="1"/>
</dbReference>
<gene>
    <name evidence="13" type="ORF">NMK50_00345</name>
</gene>
<keyword evidence="7" id="KW-0732">Signal</keyword>
<name>A0ABY5ETU1_9HYPH</name>
<feature type="domain" description="Trimeric autotransporter adhesin YadA-like stalk" evidence="12">
    <location>
        <begin position="481"/>
        <end position="509"/>
    </location>
</feature>
<feature type="domain" description="Trimeric autotransporter adhesin YadA-like stalk" evidence="12">
    <location>
        <begin position="811"/>
        <end position="846"/>
    </location>
</feature>
<dbReference type="Gene3D" id="2.150.10.10">
    <property type="entry name" value="Serralysin-like metalloprotease, C-terminal"/>
    <property type="match status" value="2"/>
</dbReference>
<feature type="domain" description="Trimeric autotransporter adhesin YadA-like stalk" evidence="12">
    <location>
        <begin position="1212"/>
        <end position="1239"/>
    </location>
</feature>
<evidence type="ECO:0000256" key="6">
    <source>
        <dbReference type="ARBA" id="ARBA00022692"/>
    </source>
</evidence>
<dbReference type="RefSeq" id="WP_254770433.1">
    <property type="nucleotide sequence ID" value="NZ_CP101114.1"/>
</dbReference>
<sequence length="1367" mass="146305">MKKLYTTLAMRNVRFFHSLYRVSFLKVASLGTAVVLFLSNTFPVFSANLDLTKVSLGSMKNAAVVYQQSTIFEYNDYTSGMGGYHSVINVLTADKRSVGEDMQNIFTASGAAVSDSGREKSAENVVISDSKKYTAKEKSVAKGFMISALGLDNIAIGSEYDNQKNIEEYISAKGYDSEIMPYGNEAIIRDKKAETRLENNIILGEDSGTEAAVGNRDHDSIALSNQDKESATWKSIAKAAAAIGYNQKKVMRQLEGEVADTDSSDAINVAQLTALQSYVEKGWMLSVGGKSTTIIGTTSVVDLSAASDNLKITKDNGDNNVKFDLADNVKVTSIIAGNSSMSGDGFFINEGPRITLDGIDAGNEKITGVAEGTEDTDAVNFAQLQAVKEATKTSWQLAVNSGDATAIGQNGTVNLQAAGSENKKNIKIEKDENHNVIFDLTDDIHVTSVTAGQSVMNGEGFHFAKGGPEVTLDGIDAGNKRIRGVAKGIKETDAVNFAQLKEIGNQIAVSSLVQQEAGNNLITIGKAVGGTEISLSNNDGEDRRISGVKAAQEDTDAVNKKQLEDSIADITDSIENNILVKQNKGENASITVGKATGGFEINIANKSGETRTISGVKAATKNNEAVNKEQLDGEIADITDSINVIKEANNFSVLYDKKNDNSVNYESITLGGDKTTAQVALHNVKAGTIAEDSHDAINGSQINKISEDVAAIFGGNAEFKDGILFGPYYHLSQIFEDGTSKNLASYDVGSALTGLDKNINNVNNRLTHVTNEFTQKIDGVSKDSLLWSDQEKAFVALHGEGKKENSKLTFLADGEISVDSTDAINGTQLFKLAQNTSKYFGGSADVLEGIEPTFVIQGKKHHNVTDAFTSVNISIKNIDDKIIEMKANNLVQQGGGITGIITIGKETAGTEIRIAGVGGVGRTISGLKEAERDDEAVNKSQLDKSIERISQDIETASAAVVLYDKNDDNTINYNSVTLGGKKSLGPVALLNIKDGKIAANSTDAITGNQLYLMSNQLAAYFGGGAGYKDGIWAAPHFKVAQLNADGTVGKEKSYDNVAEALGGVNNNIVSMNNRIDHVISKVDSDALKWNDRKKAYDADHDDQPNKIINVADGKIGQDSKDAINGGQLWKTNERVTNVEKDIKHIKNRVDNISNTIGDIGNTVLNIENKVDNIENTVHNLSDGVVNYDKTEDGKKSNKITLKGGNESEPVVIDNLADGRIEKGSKEAINGGQLRSYTEQQMKIVLDDAKNYTDQRVNNIVINVIDDAVEQANQYTDMKFNILNYGIKSVRKEARQAVAVGLAVSNLRYFDTPGSLSVSFGSGAWRGQSAFALGAGYTSENGKIRSNLSATSAGGHWGVGGAITLKIK</sequence>
<keyword evidence="5" id="KW-1134">Transmembrane beta strand</keyword>
<dbReference type="Gene3D" id="1.20.5.1070">
    <property type="entry name" value="Head and neck region of the ectodomain of NDV fusion glycoprotein"/>
    <property type="match status" value="1"/>
</dbReference>
<dbReference type="EMBL" id="CP101114">
    <property type="protein sequence ID" value="UTO28530.1"/>
    <property type="molecule type" value="Genomic_DNA"/>
</dbReference>
<feature type="domain" description="Trimeric autotransporter adhesin YadA-like stalk" evidence="12">
    <location>
        <begin position="365"/>
        <end position="404"/>
    </location>
</feature>
<proteinExistence type="inferred from homology"/>
<evidence type="ECO:0000313" key="13">
    <source>
        <dbReference type="EMBL" id="UTO28530.1"/>
    </source>
</evidence>
<evidence type="ECO:0000256" key="3">
    <source>
        <dbReference type="ARBA" id="ARBA00005848"/>
    </source>
</evidence>
<feature type="domain" description="Trimeric autotransporter adhesin YadA-like stalk" evidence="12">
    <location>
        <begin position="991"/>
        <end position="1026"/>
    </location>
</feature>
<comment type="subcellular location">
    <subcellularLocation>
        <location evidence="2">Cell outer membrane</location>
    </subcellularLocation>
    <subcellularLocation>
        <location evidence="1">Cell surface</location>
    </subcellularLocation>
</comment>
<feature type="domain" description="Trimeric autotransporter adhesin YadA-like stalk" evidence="12">
    <location>
        <begin position="261"/>
        <end position="291"/>
    </location>
</feature>
<dbReference type="Gene3D" id="3.30.1300.30">
    <property type="entry name" value="GSPII I/J protein-like"/>
    <property type="match status" value="1"/>
</dbReference>
<dbReference type="Gene3D" id="6.20.50.100">
    <property type="match status" value="2"/>
</dbReference>
<dbReference type="SUPFAM" id="SSF101967">
    <property type="entry name" value="Adhesin YadA, collagen-binding domain"/>
    <property type="match status" value="4"/>
</dbReference>
<dbReference type="Gene3D" id="2.20.70.140">
    <property type="match status" value="2"/>
</dbReference>
<dbReference type="Gene3D" id="1.20.5.170">
    <property type="match status" value="3"/>
</dbReference>
<keyword evidence="10" id="KW-0998">Cell outer membrane</keyword>
<dbReference type="Pfam" id="PF05662">
    <property type="entry name" value="YadA_stalk"/>
    <property type="match status" value="9"/>
</dbReference>